<proteinExistence type="predicted"/>
<feature type="compositionally biased region" description="Basic and acidic residues" evidence="1">
    <location>
        <begin position="1240"/>
        <end position="1255"/>
    </location>
</feature>
<accession>A0A9N8DD57</accession>
<feature type="compositionally biased region" description="Polar residues" evidence="1">
    <location>
        <begin position="695"/>
        <end position="755"/>
    </location>
</feature>
<feature type="region of interest" description="Disordered" evidence="1">
    <location>
        <begin position="526"/>
        <end position="547"/>
    </location>
</feature>
<keyword evidence="3" id="KW-1185">Reference proteome</keyword>
<name>A0A9N8DD57_9STRA</name>
<dbReference type="EMBL" id="CAICTM010000040">
    <property type="protein sequence ID" value="CAB9498541.1"/>
    <property type="molecule type" value="Genomic_DNA"/>
</dbReference>
<feature type="compositionally biased region" description="Low complexity" evidence="1">
    <location>
        <begin position="93"/>
        <end position="110"/>
    </location>
</feature>
<dbReference type="InterPro" id="IPR036322">
    <property type="entry name" value="WD40_repeat_dom_sf"/>
</dbReference>
<dbReference type="OrthoDB" id="161629at2759"/>
<comment type="caution">
    <text evidence="2">The sequence shown here is derived from an EMBL/GenBank/DDBJ whole genome shotgun (WGS) entry which is preliminary data.</text>
</comment>
<feature type="compositionally biased region" description="Polar residues" evidence="1">
    <location>
        <begin position="1095"/>
        <end position="1127"/>
    </location>
</feature>
<feature type="compositionally biased region" description="Basic and acidic residues" evidence="1">
    <location>
        <begin position="1128"/>
        <end position="1141"/>
    </location>
</feature>
<feature type="compositionally biased region" description="Polar residues" evidence="1">
    <location>
        <begin position="1152"/>
        <end position="1194"/>
    </location>
</feature>
<feature type="compositionally biased region" description="Basic residues" evidence="1">
    <location>
        <begin position="1327"/>
        <end position="1339"/>
    </location>
</feature>
<feature type="region of interest" description="Disordered" evidence="1">
    <location>
        <begin position="804"/>
        <end position="1343"/>
    </location>
</feature>
<feature type="compositionally biased region" description="Polar residues" evidence="1">
    <location>
        <begin position="809"/>
        <end position="819"/>
    </location>
</feature>
<dbReference type="Proteomes" id="UP001153069">
    <property type="component" value="Unassembled WGS sequence"/>
</dbReference>
<feature type="compositionally biased region" description="Acidic residues" evidence="1">
    <location>
        <begin position="215"/>
        <end position="229"/>
    </location>
</feature>
<feature type="compositionally biased region" description="Low complexity" evidence="1">
    <location>
        <begin position="845"/>
        <end position="856"/>
    </location>
</feature>
<feature type="compositionally biased region" description="Polar residues" evidence="1">
    <location>
        <begin position="1021"/>
        <end position="1049"/>
    </location>
</feature>
<feature type="compositionally biased region" description="Low complexity" evidence="1">
    <location>
        <begin position="64"/>
        <end position="76"/>
    </location>
</feature>
<feature type="compositionally biased region" description="Basic and acidic residues" evidence="1">
    <location>
        <begin position="995"/>
        <end position="1014"/>
    </location>
</feature>
<sequence length="1507" mass="162695">MTDPTANGSGGGTPQPWLSSTTTPQGNVNSHMPFASTTTIRPQMMSVPSLVSNRGRKKVTPSTALRRPPLAAASAQASASVVPLSITKSTLSTSKAPSKALSSSSSSSHSSIEKIKSKKKSKKYIDWPSSSADALPKLAPLLLERLQDNSLEFPINEECTALTLSPSGRLMIACFPDGTIRLFDLTGTFSSSCCATPTNSSSSSNNNPKGKLEDNLFDMDSSSEEEEMDNDTKSPHAASFQQEQEDTSPKRGGRNRFVLSKEHQRFGTVACQIHAKGVITSLLMDVAVAEDGQYCFAGVLRGTQEMVAVHLGAVEAFLDKHLRQPQEHIPELLDLISVYRCSDAKLRGFGACTRVRNGTRSHPQYLLFTGKAIKNIHIWRFTPPTDPTLSTSEDDGTWTQLYDTQTNGNSIKLLQFRYDPNGLLQGISKSDDQKLRVWDLSFEQHQGDPKNPFFSRCSVIQKFAKEQRKRIIHKERPTKPLYSDATSSEATATVCGGFAFCYKDNHTSRISIVKLDVPDITSPYNHSELALPGSSSGVPSRSRRQQRGELKTITCVAGMAMDPSYVLLEVSDGSIIQYSDGNNEGNNGQPKVERAILPGTGTDPLQDGFSRKMCVGKVGSEGAVLAALSCYNSGSSRGTILLRPINGATYSSNPRQKGFWGFSRFVKKPKKAKSATTEPKVESTTKAIRVCARQESPSPIGQQQVGESRESPTASQQTEQGASSPHQPATDITQWTNPPTAQQATSSQNDSTTGVQLFGNPSEDNHAFKAAPLPKKRSQESLIHIASTTHSMTKPSMLAAIATSKRSTKPTPKLTNKIFSTSQAPTSTTTAKTGEPPEKKRKSIVDAPSVVPDSSVKATLNGIPMNGTPSAVKVAPKKSHNGQVSPDHEQAAMTSSETKHNVEASPDSLPPTSAIPPKQRKEKRPSLGDLAAAALSVNTMNNDESTKDAEHNCSASIRSATPQPTIPRPKAVDRVPATPNDTPTKLHGMCGSDTASDRVRAGVKEVSPDSKASLDGRCITASKSTSKLSVTGQVNAQPLAENTTKSSAPSIDKSTKTSRLLPRNPSSAEGAKQRDNRNSVRSSIKETVFVKPSQKLPSSNDKENTSNLRHSNGSSVSATKQKSQSATGRDKGDVSRSKQSDGSKAASKQHRCQQSGSSEKGDASMSTTKPKQTEASSGSSTQRAISQFSSCSTQIDKDNASITKRENSSDISSAVVSVAEEKGYKSASQRQSGAGISTATRKEDHLATARDKEQGPKALSDVPAVARNDDAKQDNQSASKATGKRRHADENDSSSGNQSCKEKPTKIAKTAEASDVAAAPTTFNQVKKPKVPKKTHRQFPNRDALLDQCDEQEVRITLLAKNHLPPSPVAQRMGLTDVSTPSDIASRQELSRMKLATQHRAEHEKVLKQCIGISLDAIEEARCAKSLAAVDAAEEEWKDLFRYYYEILEQVLWRQNEEATTLADEQGYENRESGLRHTPVLQVSFPFFSVFKEVFACMDAVFKTTAR</sequence>
<feature type="compositionally biased region" description="Basic and acidic residues" evidence="1">
    <location>
        <begin position="1195"/>
        <end position="1208"/>
    </location>
</feature>
<feature type="compositionally biased region" description="Polar residues" evidence="1">
    <location>
        <begin position="1226"/>
        <end position="1239"/>
    </location>
</feature>
<evidence type="ECO:0000313" key="3">
    <source>
        <dbReference type="Proteomes" id="UP001153069"/>
    </source>
</evidence>
<dbReference type="SUPFAM" id="SSF50978">
    <property type="entry name" value="WD40 repeat-like"/>
    <property type="match status" value="1"/>
</dbReference>
<protein>
    <submittedName>
        <fullName evidence="2">Uncharacterized protein</fullName>
    </submittedName>
</protein>
<gene>
    <name evidence="2" type="ORF">SEMRO_40_G024700.1</name>
</gene>
<dbReference type="Gene3D" id="2.130.10.10">
    <property type="entry name" value="YVTN repeat-like/Quinoprotein amine dehydrogenase"/>
    <property type="match status" value="1"/>
</dbReference>
<feature type="compositionally biased region" description="Low complexity" evidence="1">
    <location>
        <begin position="196"/>
        <end position="208"/>
    </location>
</feature>
<organism evidence="2 3">
    <name type="scientific">Seminavis robusta</name>
    <dbReference type="NCBI Taxonomy" id="568900"/>
    <lineage>
        <taxon>Eukaryota</taxon>
        <taxon>Sar</taxon>
        <taxon>Stramenopiles</taxon>
        <taxon>Ochrophyta</taxon>
        <taxon>Bacillariophyta</taxon>
        <taxon>Bacillariophyceae</taxon>
        <taxon>Bacillariophycidae</taxon>
        <taxon>Naviculales</taxon>
        <taxon>Naviculaceae</taxon>
        <taxon>Seminavis</taxon>
    </lineage>
</organism>
<feature type="compositionally biased region" description="Polar residues" evidence="1">
    <location>
        <begin position="16"/>
        <end position="41"/>
    </location>
</feature>
<feature type="region of interest" description="Disordered" evidence="1">
    <location>
        <begin position="693"/>
        <end position="779"/>
    </location>
</feature>
<dbReference type="InterPro" id="IPR015943">
    <property type="entry name" value="WD40/YVTN_repeat-like_dom_sf"/>
</dbReference>
<evidence type="ECO:0000256" key="1">
    <source>
        <dbReference type="SAM" id="MobiDB-lite"/>
    </source>
</evidence>
<reference evidence="2" key="1">
    <citation type="submission" date="2020-06" db="EMBL/GenBank/DDBJ databases">
        <authorList>
            <consortium name="Plant Systems Biology data submission"/>
        </authorList>
    </citation>
    <scope>NUCLEOTIDE SEQUENCE</scope>
    <source>
        <strain evidence="2">D6</strain>
    </source>
</reference>
<feature type="compositionally biased region" description="Low complexity" evidence="1">
    <location>
        <begin position="820"/>
        <end position="833"/>
    </location>
</feature>
<feature type="region of interest" description="Disordered" evidence="1">
    <location>
        <begin position="93"/>
        <end position="114"/>
    </location>
</feature>
<feature type="region of interest" description="Disordered" evidence="1">
    <location>
        <begin position="1"/>
        <end position="76"/>
    </location>
</feature>
<evidence type="ECO:0000313" key="2">
    <source>
        <dbReference type="EMBL" id="CAB9498541.1"/>
    </source>
</evidence>
<feature type="compositionally biased region" description="Polar residues" evidence="1">
    <location>
        <begin position="953"/>
        <end position="963"/>
    </location>
</feature>
<feature type="region of interest" description="Disordered" evidence="1">
    <location>
        <begin position="196"/>
        <end position="254"/>
    </location>
</feature>